<feature type="non-terminal residue" evidence="5">
    <location>
        <position position="150"/>
    </location>
</feature>
<organism evidence="5 6">
    <name type="scientific">Stegodyphus mimosarum</name>
    <name type="common">African social velvet spider</name>
    <dbReference type="NCBI Taxonomy" id="407821"/>
    <lineage>
        <taxon>Eukaryota</taxon>
        <taxon>Metazoa</taxon>
        <taxon>Ecdysozoa</taxon>
        <taxon>Arthropoda</taxon>
        <taxon>Chelicerata</taxon>
        <taxon>Arachnida</taxon>
        <taxon>Araneae</taxon>
        <taxon>Araneomorphae</taxon>
        <taxon>Entelegynae</taxon>
        <taxon>Eresoidea</taxon>
        <taxon>Eresidae</taxon>
        <taxon>Stegodyphus</taxon>
    </lineage>
</organism>
<evidence type="ECO:0000256" key="2">
    <source>
        <dbReference type="ARBA" id="ARBA00023180"/>
    </source>
</evidence>
<dbReference type="GO" id="GO:0032222">
    <property type="term" value="P:regulation of synaptic transmission, cholinergic"/>
    <property type="evidence" value="ECO:0007669"/>
    <property type="project" value="InterPro"/>
</dbReference>
<protein>
    <recommendedName>
        <fullName evidence="7">Protein sleepless</fullName>
    </recommendedName>
</protein>
<keyword evidence="3" id="KW-1133">Transmembrane helix</keyword>
<evidence type="ECO:0000256" key="1">
    <source>
        <dbReference type="ARBA" id="ARBA00022729"/>
    </source>
</evidence>
<keyword evidence="2" id="KW-0325">Glycoprotein</keyword>
<dbReference type="PANTHER" id="PTHR33562:SF2">
    <property type="entry name" value="PROTEIN QUIVER"/>
    <property type="match status" value="1"/>
</dbReference>
<feature type="transmembrane region" description="Helical" evidence="3">
    <location>
        <begin position="125"/>
        <end position="143"/>
    </location>
</feature>
<dbReference type="InterPro" id="IPR050975">
    <property type="entry name" value="Sleep_regulator"/>
</dbReference>
<accession>A0A087TWU8</accession>
<name>A0A087TWU8_STEMI</name>
<evidence type="ECO:0000256" key="3">
    <source>
        <dbReference type="SAM" id="Phobius"/>
    </source>
</evidence>
<dbReference type="EMBL" id="KK117115">
    <property type="protein sequence ID" value="KFM69587.1"/>
    <property type="molecule type" value="Genomic_DNA"/>
</dbReference>
<dbReference type="AlphaFoldDB" id="A0A087TWU8"/>
<dbReference type="InterPro" id="IPR031424">
    <property type="entry name" value="QVR-like"/>
</dbReference>
<reference evidence="5 6" key="1">
    <citation type="submission" date="2013-11" db="EMBL/GenBank/DDBJ databases">
        <title>Genome sequencing of Stegodyphus mimosarum.</title>
        <authorList>
            <person name="Bechsgaard J."/>
        </authorList>
    </citation>
    <scope>NUCLEOTIDE SEQUENCE [LARGE SCALE GENOMIC DNA]</scope>
</reference>
<dbReference type="Proteomes" id="UP000054359">
    <property type="component" value="Unassembled WGS sequence"/>
</dbReference>
<dbReference type="Pfam" id="PF17064">
    <property type="entry name" value="QVR"/>
    <property type="match status" value="1"/>
</dbReference>
<evidence type="ECO:0000313" key="6">
    <source>
        <dbReference type="Proteomes" id="UP000054359"/>
    </source>
</evidence>
<keyword evidence="3" id="KW-0472">Membrane</keyword>
<dbReference type="PANTHER" id="PTHR33562">
    <property type="entry name" value="ATILLA, ISOFORM B-RELATED-RELATED"/>
    <property type="match status" value="1"/>
</dbReference>
<evidence type="ECO:0000313" key="5">
    <source>
        <dbReference type="EMBL" id="KFM69587.1"/>
    </source>
</evidence>
<feature type="chain" id="PRO_5012361970" description="Protein sleepless" evidence="4">
    <location>
        <begin position="16"/>
        <end position="150"/>
    </location>
</feature>
<keyword evidence="1 4" id="KW-0732">Signal</keyword>
<keyword evidence="3" id="KW-0812">Transmembrane</keyword>
<proteinExistence type="predicted"/>
<dbReference type="OrthoDB" id="6496929at2759"/>
<feature type="signal peptide" evidence="4">
    <location>
        <begin position="1"/>
        <end position="15"/>
    </location>
</feature>
<dbReference type="GO" id="GO:0030431">
    <property type="term" value="P:sleep"/>
    <property type="evidence" value="ECO:0007669"/>
    <property type="project" value="InterPro"/>
</dbReference>
<keyword evidence="6" id="KW-1185">Reference proteome</keyword>
<evidence type="ECO:0000256" key="4">
    <source>
        <dbReference type="SAM" id="SignalP"/>
    </source>
</evidence>
<evidence type="ECO:0008006" key="7">
    <source>
        <dbReference type="Google" id="ProtNLM"/>
    </source>
</evidence>
<sequence length="150" mass="16660">MNFISSLMFLGLSLAAVKISVVGSLRCHVCSTGNPGQEDCGALNPGNTKYLENCTAPSDKSCRIQEQWVDFEVLKQKHEMRTIRQCASTPYDPERACYYRTGFGGRISICNCIEDGCNGAAVGEAPLLMSTFVITLIIHFWYLKNFPKHI</sequence>
<gene>
    <name evidence="5" type="ORF">X975_18156</name>
</gene>